<gene>
    <name evidence="2" type="ORF">HINF_LOCUS5715</name>
</gene>
<proteinExistence type="predicted"/>
<protein>
    <submittedName>
        <fullName evidence="2">Hypothetical_protein</fullName>
    </submittedName>
</protein>
<accession>A0ABP1GUU6</accession>
<dbReference type="Proteomes" id="UP001642409">
    <property type="component" value="Unassembled WGS sequence"/>
</dbReference>
<organism evidence="2 3">
    <name type="scientific">Hexamita inflata</name>
    <dbReference type="NCBI Taxonomy" id="28002"/>
    <lineage>
        <taxon>Eukaryota</taxon>
        <taxon>Metamonada</taxon>
        <taxon>Diplomonadida</taxon>
        <taxon>Hexamitidae</taxon>
        <taxon>Hexamitinae</taxon>
        <taxon>Hexamita</taxon>
    </lineage>
</organism>
<name>A0ABP1GUU6_9EUKA</name>
<evidence type="ECO:0000256" key="1">
    <source>
        <dbReference type="SAM" id="Phobius"/>
    </source>
</evidence>
<reference evidence="2 3" key="1">
    <citation type="submission" date="2024-07" db="EMBL/GenBank/DDBJ databases">
        <authorList>
            <person name="Akdeniz Z."/>
        </authorList>
    </citation>
    <scope>NUCLEOTIDE SEQUENCE [LARGE SCALE GENOMIC DNA]</scope>
</reference>
<keyword evidence="1" id="KW-0472">Membrane</keyword>
<keyword evidence="1" id="KW-1133">Transmembrane helix</keyword>
<dbReference type="EMBL" id="CAXDID020000011">
    <property type="protein sequence ID" value="CAL5979568.1"/>
    <property type="molecule type" value="Genomic_DNA"/>
</dbReference>
<evidence type="ECO:0000313" key="3">
    <source>
        <dbReference type="Proteomes" id="UP001642409"/>
    </source>
</evidence>
<feature type="transmembrane region" description="Helical" evidence="1">
    <location>
        <begin position="38"/>
        <end position="57"/>
    </location>
</feature>
<keyword evidence="3" id="KW-1185">Reference proteome</keyword>
<sequence>MTKLVSFLLPAAAIMSTFFQILLCSVNPKSLHNCLHGVYFLPVALVPLPTVAFLLGFQAGLKTIKCTSLFYCGVIQWHQVSKVSARIHPGVLHELVPSLHERQLVELAIRVLLQLLLDHLVRN</sequence>
<keyword evidence="1" id="KW-0812">Transmembrane</keyword>
<evidence type="ECO:0000313" key="2">
    <source>
        <dbReference type="EMBL" id="CAL5979568.1"/>
    </source>
</evidence>
<comment type="caution">
    <text evidence="2">The sequence shown here is derived from an EMBL/GenBank/DDBJ whole genome shotgun (WGS) entry which is preliminary data.</text>
</comment>